<dbReference type="InterPro" id="IPR038901">
    <property type="entry name" value="HEXDC-like"/>
</dbReference>
<dbReference type="Gene3D" id="3.20.20.80">
    <property type="entry name" value="Glycosidases"/>
    <property type="match status" value="1"/>
</dbReference>
<evidence type="ECO:0000259" key="6">
    <source>
        <dbReference type="Pfam" id="PF00728"/>
    </source>
</evidence>
<keyword evidence="5" id="KW-0472">Membrane</keyword>
<evidence type="ECO:0000256" key="4">
    <source>
        <dbReference type="ARBA" id="ARBA00022801"/>
    </source>
</evidence>
<dbReference type="OrthoDB" id="10023921at2759"/>
<comment type="caution">
    <text evidence="7">The sequence shown here is derived from an EMBL/GenBank/DDBJ whole genome shotgun (WGS) entry which is preliminary data.</text>
</comment>
<feature type="domain" description="Glycoside hydrolase family 20 catalytic" evidence="6">
    <location>
        <begin position="201"/>
        <end position="341"/>
    </location>
</feature>
<evidence type="ECO:0000256" key="1">
    <source>
        <dbReference type="ARBA" id="ARBA00001231"/>
    </source>
</evidence>
<dbReference type="Proteomes" id="UP000494165">
    <property type="component" value="Unassembled WGS sequence"/>
</dbReference>
<keyword evidence="4" id="KW-0378">Hydrolase</keyword>
<dbReference type="CDD" id="cd06565">
    <property type="entry name" value="GH20_GcnA-like"/>
    <property type="match status" value="1"/>
</dbReference>
<evidence type="ECO:0000313" key="8">
    <source>
        <dbReference type="Proteomes" id="UP000494165"/>
    </source>
</evidence>
<dbReference type="EMBL" id="CADEPI010000122">
    <property type="protein sequence ID" value="CAB3375964.1"/>
    <property type="molecule type" value="Genomic_DNA"/>
</dbReference>
<evidence type="ECO:0000313" key="7">
    <source>
        <dbReference type="EMBL" id="CAB3375964.1"/>
    </source>
</evidence>
<dbReference type="EC" id="3.2.1.52" evidence="3"/>
<feature type="transmembrane region" description="Helical" evidence="5">
    <location>
        <begin position="21"/>
        <end position="39"/>
    </location>
</feature>
<evidence type="ECO:0000256" key="3">
    <source>
        <dbReference type="ARBA" id="ARBA00012663"/>
    </source>
</evidence>
<dbReference type="PANTHER" id="PTHR21040:SF8">
    <property type="entry name" value="BCDNA.GH04120"/>
    <property type="match status" value="1"/>
</dbReference>
<dbReference type="InterPro" id="IPR015883">
    <property type="entry name" value="Glyco_hydro_20_cat"/>
</dbReference>
<comment type="similarity">
    <text evidence="2">Belongs to the glycosyl hydrolase 20 family.</text>
</comment>
<organism evidence="7 8">
    <name type="scientific">Cloeon dipterum</name>
    <dbReference type="NCBI Taxonomy" id="197152"/>
    <lineage>
        <taxon>Eukaryota</taxon>
        <taxon>Metazoa</taxon>
        <taxon>Ecdysozoa</taxon>
        <taxon>Arthropoda</taxon>
        <taxon>Hexapoda</taxon>
        <taxon>Insecta</taxon>
        <taxon>Pterygota</taxon>
        <taxon>Palaeoptera</taxon>
        <taxon>Ephemeroptera</taxon>
        <taxon>Pisciforma</taxon>
        <taxon>Baetidae</taxon>
        <taxon>Cloeon</taxon>
    </lineage>
</organism>
<protein>
    <recommendedName>
        <fullName evidence="3">beta-N-acetylhexosaminidase</fullName>
        <ecNumber evidence="3">3.2.1.52</ecNumber>
    </recommendedName>
</protein>
<dbReference type="GO" id="GO:0005975">
    <property type="term" value="P:carbohydrate metabolic process"/>
    <property type="evidence" value="ECO:0007669"/>
    <property type="project" value="InterPro"/>
</dbReference>
<comment type="catalytic activity">
    <reaction evidence="1">
        <text>Hydrolysis of terminal non-reducing N-acetyl-D-hexosamine residues in N-acetyl-beta-D-hexosaminides.</text>
        <dbReference type="EC" id="3.2.1.52"/>
    </reaction>
</comment>
<dbReference type="InterPro" id="IPR017853">
    <property type="entry name" value="GH"/>
</dbReference>
<keyword evidence="5" id="KW-1133">Transmembrane helix</keyword>
<name>A0A8S1D4X3_9INSE</name>
<dbReference type="SUPFAM" id="SSF51445">
    <property type="entry name" value="(Trans)glycosidases"/>
    <property type="match status" value="1"/>
</dbReference>
<evidence type="ECO:0000256" key="5">
    <source>
        <dbReference type="SAM" id="Phobius"/>
    </source>
</evidence>
<dbReference type="PANTHER" id="PTHR21040">
    <property type="entry name" value="BCDNA.GH04120"/>
    <property type="match status" value="1"/>
</dbReference>
<dbReference type="Pfam" id="PF00728">
    <property type="entry name" value="Glyco_hydro_20"/>
    <property type="match status" value="1"/>
</dbReference>
<keyword evidence="5" id="KW-0812">Transmembrane</keyword>
<sequence>MSMAKMLAGRVGLTAWRRRSTWLGLMLVVMVLLVCLQFYSEPTYLRIFNLVPPKSHSSNLIGKDNRNQDKVHASSYSAKVEASTPYVEGNEVQRNYEEEQRAANAYFNMPSRDDIYNRRQQTQETEDYLEQQGITRVALNPKNPYIPPHRLVHFDLKGAPPKMTYLLQLLPIFKQLGATGVLLEWEDMFPFKGPLASVAALNHYTEEEVIQLLTKCKELGLEVIPLVQTFGHLEFVLKIEQFSNLRELPDIPQALCPSKNSSFKMVTKLLHQVYELHSKVTRPKYIHIGCDEVFTMGECDLCRKKARDDVFLDHVAKVAGFVRSQFNATPIIWDDMLRHLMPDQLRKIGDLVEPMVWVYAENVYHFVQTSVWDKYASSFPTAWTASAFKGAFGETINVPNAKRHLENNLRWLEVMTNENRKFRGGFSGIVITGWQRYDHFATLCELLPSGLPSLALDMLATSRGYFNQSLRSPLDSAMNCPSSSRHMVSLDRDAFLWERFSSCAFPGAAVFRVMSRLENLERDTDEFLLLVRKKKAWLTDYNVRHNFTTPLRLNELMQDHSRLQHSALSVSKQARDALLEVFDQHTVGEWLEQKMQPLLELLERVGADSTALRRRIFWPVRPLPQGPALRRFGIDLH</sequence>
<evidence type="ECO:0000256" key="2">
    <source>
        <dbReference type="ARBA" id="ARBA00006285"/>
    </source>
</evidence>
<gene>
    <name evidence="7" type="ORF">CLODIP_2_CD14182</name>
</gene>
<accession>A0A8S1D4X3</accession>
<proteinExistence type="inferred from homology"/>
<dbReference type="GO" id="GO:0004563">
    <property type="term" value="F:beta-N-acetylhexosaminidase activity"/>
    <property type="evidence" value="ECO:0007669"/>
    <property type="project" value="UniProtKB-EC"/>
</dbReference>
<keyword evidence="8" id="KW-1185">Reference proteome</keyword>
<dbReference type="AlphaFoldDB" id="A0A8S1D4X3"/>
<reference evidence="7 8" key="1">
    <citation type="submission" date="2020-04" db="EMBL/GenBank/DDBJ databases">
        <authorList>
            <person name="Alioto T."/>
            <person name="Alioto T."/>
            <person name="Gomez Garrido J."/>
        </authorList>
    </citation>
    <scope>NUCLEOTIDE SEQUENCE [LARGE SCALE GENOMIC DNA]</scope>
</reference>